<dbReference type="Pfam" id="PF13432">
    <property type="entry name" value="TPR_16"/>
    <property type="match status" value="3"/>
</dbReference>
<evidence type="ECO:0000313" key="4">
    <source>
        <dbReference type="EMBL" id="VAW71904.1"/>
    </source>
</evidence>
<dbReference type="Gene3D" id="1.25.40.10">
    <property type="entry name" value="Tetratricopeptide repeat domain"/>
    <property type="match status" value="2"/>
</dbReference>
<gene>
    <name evidence="4" type="ORF">MNBD_GAMMA14-1161</name>
</gene>
<dbReference type="InterPro" id="IPR011990">
    <property type="entry name" value="TPR-like_helical_dom_sf"/>
</dbReference>
<evidence type="ECO:0000256" key="3">
    <source>
        <dbReference type="SAM" id="MobiDB-lite"/>
    </source>
</evidence>
<keyword evidence="2" id="KW-0802">TPR repeat</keyword>
<name>A0A3B0YSR5_9ZZZZ</name>
<dbReference type="AlphaFoldDB" id="A0A3B0YSR5"/>
<keyword evidence="1" id="KW-0677">Repeat</keyword>
<dbReference type="EMBL" id="UOFM01000001">
    <property type="protein sequence ID" value="VAW71904.1"/>
    <property type="molecule type" value="Genomic_DNA"/>
</dbReference>
<organism evidence="4">
    <name type="scientific">hydrothermal vent metagenome</name>
    <dbReference type="NCBI Taxonomy" id="652676"/>
    <lineage>
        <taxon>unclassified sequences</taxon>
        <taxon>metagenomes</taxon>
        <taxon>ecological metagenomes</taxon>
    </lineage>
</organism>
<dbReference type="PANTHER" id="PTHR45586:SF1">
    <property type="entry name" value="LIPOPOLYSACCHARIDE ASSEMBLY PROTEIN B"/>
    <property type="match status" value="1"/>
</dbReference>
<proteinExistence type="predicted"/>
<dbReference type="InterPro" id="IPR051012">
    <property type="entry name" value="CellSynth/LPSAsmb/PSIAsmb"/>
</dbReference>
<dbReference type="PROSITE" id="PS50005">
    <property type="entry name" value="TPR"/>
    <property type="match status" value="3"/>
</dbReference>
<feature type="region of interest" description="Disordered" evidence="3">
    <location>
        <begin position="34"/>
        <end position="62"/>
    </location>
</feature>
<dbReference type="SMART" id="SM00028">
    <property type="entry name" value="TPR"/>
    <property type="match status" value="9"/>
</dbReference>
<dbReference type="PROSITE" id="PS51257">
    <property type="entry name" value="PROKAR_LIPOPROTEIN"/>
    <property type="match status" value="1"/>
</dbReference>
<reference evidence="4" key="1">
    <citation type="submission" date="2018-06" db="EMBL/GenBank/DDBJ databases">
        <authorList>
            <person name="Zhirakovskaya E."/>
        </authorList>
    </citation>
    <scope>NUCLEOTIDE SEQUENCE</scope>
</reference>
<sequence length="594" mass="66224">MIGFTCKNTVLRAGTVVLTALLLAACSTSLLKPSDKEAESTEQVPEAVTAESALPTDQHDEVPAVPEPLTAELLYEVLLGEIAGQRGVLDISGASYLEAARTSNDPRIAERALNVAMYGKRQDIALQAARRWVELAPDKLEARQALAALALRNGKTQEAVEQFDYLLKHQPANAASPYQPLLAMLAREPDKGRALEVMAKLVTLRPDDADARFAYARLAVHAEDWALATQQIERVLALQPGRTDAVILRAQIALKQGQGKLARQQFIEALQASPKDIGLRLAYARLLVDLEDFDAARAQYHQLLEQKPDNAQVIYSLALLSLEANRLDEARAMFKKLLKLGVQEQQSYYYLGAIAEDQKKRKEAMKWYGKVVKGDHLFEAQVRIANLEALEGDVSTARERLRKLRLAQPAQSQRLYLVEGGILTRIGWHEEAFKLYSDYLKIRPDDIEVLYARALVAERLGRLDQAEADLRQVLAIEPDNARALNALGYTLADRTDRYDEALKLIERAYAQTPDDPAVIDSMGWVMYRLGRLSVARDYLEKAYAMTKDAEIAAHLGEVLWAMGEKDAALALWKEAREANPGDRLLEETVRRLAP</sequence>
<evidence type="ECO:0000256" key="2">
    <source>
        <dbReference type="ARBA" id="ARBA00022803"/>
    </source>
</evidence>
<dbReference type="SUPFAM" id="SSF48452">
    <property type="entry name" value="TPR-like"/>
    <property type="match status" value="3"/>
</dbReference>
<accession>A0A3B0YSR5</accession>
<dbReference type="PANTHER" id="PTHR45586">
    <property type="entry name" value="TPR REPEAT-CONTAINING PROTEIN PA4667"/>
    <property type="match status" value="1"/>
</dbReference>
<dbReference type="Pfam" id="PF14559">
    <property type="entry name" value="TPR_19"/>
    <property type="match status" value="1"/>
</dbReference>
<protein>
    <submittedName>
        <fullName evidence="4">FIG140336: TPR domain protein</fullName>
    </submittedName>
</protein>
<dbReference type="InterPro" id="IPR019734">
    <property type="entry name" value="TPR_rpt"/>
</dbReference>
<evidence type="ECO:0000256" key="1">
    <source>
        <dbReference type="ARBA" id="ARBA00022737"/>
    </source>
</evidence>